<accession>A0LGU3</accession>
<protein>
    <submittedName>
        <fullName evidence="2">Fibronectin, type III domain protein</fullName>
    </submittedName>
</protein>
<dbReference type="NCBIfam" id="NF012211">
    <property type="entry name" value="tand_rpt_95"/>
    <property type="match status" value="5"/>
</dbReference>
<dbReference type="Gene3D" id="2.60.40.2810">
    <property type="match status" value="3"/>
</dbReference>
<dbReference type="CDD" id="cd02795">
    <property type="entry name" value="CBM6-CBM35-CBM36_like"/>
    <property type="match status" value="1"/>
</dbReference>
<dbReference type="STRING" id="335543.Sfum_0949"/>
<dbReference type="RefSeq" id="WP_011697816.1">
    <property type="nucleotide sequence ID" value="NC_008554.1"/>
</dbReference>
<dbReference type="Pfam" id="PF00041">
    <property type="entry name" value="fn3"/>
    <property type="match status" value="1"/>
</dbReference>
<feature type="domain" description="Fibronectin type-III" evidence="1">
    <location>
        <begin position="27"/>
        <end position="118"/>
    </location>
</feature>
<dbReference type="Proteomes" id="UP000001784">
    <property type="component" value="Chromosome"/>
</dbReference>
<dbReference type="InParanoid" id="A0LGU3"/>
<evidence type="ECO:0000313" key="2">
    <source>
        <dbReference type="EMBL" id="ABK16645.1"/>
    </source>
</evidence>
<dbReference type="PANTHER" id="PTHR34720:SF9">
    <property type="entry name" value="BLR4714 PROTEIN"/>
    <property type="match status" value="1"/>
</dbReference>
<sequence precursor="true">MPGHNLSGVSARGRSLLFHLIVFLAVILTSFSVASSAYPASASLTWDPVTATNLTGYRIYYGTSSRSYTASVTLADVTAGTVPNLAEGTTYFFAVTSLGDVNEESDYSEEVSCTIPSANLAPVAQDTSLSTDEDTPESCTLIAADGDGDPLSFSIVTQGTLGTAVITNASSGSVTYTPKPNAFGTDTFTYKASDGKSNSNTATVSVTISPVNDAPIALGDSVSTSRNTPVIVNVLANDTDADGDVLMTASFTQGLHGTVQVSGASLLYTPFPDFNGNDSFSYTVNDGHDATATATVTVAVVIPNEPPVAQQSAIDTTEDTPGSGTLIAADGNGDPLTFSIVAQGTLGTVVVTNPSIGSFTYTPKSNAFGTDAFTFKASDGKANSNTATVTVTISPVNDAPTALNDAVSTPQNTAVTADVLSNDTDADGDVLTVSTFTQGLNGTVRLDNGFLRYTPNTDFNGTDSFNYTVADGCGGTASATVTIAVVAANSPPLAYNKNVQALANKPVSSLLKATDPERDPLTFSIVSNGTRGTAVLNNPVNGAFTYTPNSNVTGTDTFTFKANDGKRDSNTAVVTVKIKNNRTAVVVEAEEASMFSTPMTKGSDASASGGGYIWVPTGTGSISTPFQEGGSAHYVFKVPSAGKYRVWAREYSRNTAHNSFFISLDGGDFLPCNTALVKKWEWEQLRIGNSGKPLVVHLTPGEHTLRIKQKEDGTRIDKLLLSTNPRHFPSTVYSYGAAGVFGDWSITDPDPPGGRVSSIPDIERESVVVSLSGSGIRNEYHLGSDHEGWHNSRQFDLQWSMKFAEDYLISVHLKTTAGYRRIVYQPMDLDFIEKHGDAVKCGLGSSTRNGEWHTIIRDLRADLGRVLPGIAILEVNGISVRGSGRIDNVRLR</sequence>
<dbReference type="PROSITE" id="PS50853">
    <property type="entry name" value="FN3"/>
    <property type="match status" value="1"/>
</dbReference>
<dbReference type="AlphaFoldDB" id="A0LGU3"/>
<dbReference type="InterPro" id="IPR013783">
    <property type="entry name" value="Ig-like_fold"/>
</dbReference>
<dbReference type="KEGG" id="sfu:Sfum_0949"/>
<dbReference type="Gene3D" id="2.60.120.260">
    <property type="entry name" value="Galactose-binding domain-like"/>
    <property type="match status" value="1"/>
</dbReference>
<proteinExistence type="predicted"/>
<keyword evidence="3" id="KW-1185">Reference proteome</keyword>
<dbReference type="InterPro" id="IPR036116">
    <property type="entry name" value="FN3_sf"/>
</dbReference>
<dbReference type="PANTHER" id="PTHR34720">
    <property type="entry name" value="MICROCYSTIN DEPENDENT PROTEIN"/>
    <property type="match status" value="1"/>
</dbReference>
<dbReference type="HOGENOM" id="CLU_323883_0_0_7"/>
<dbReference type="Gene3D" id="2.60.40.3440">
    <property type="match status" value="1"/>
</dbReference>
<dbReference type="SUPFAM" id="SSF49265">
    <property type="entry name" value="Fibronectin type III"/>
    <property type="match status" value="1"/>
</dbReference>
<dbReference type="Pfam" id="PF17963">
    <property type="entry name" value="Big_9"/>
    <property type="match status" value="5"/>
</dbReference>
<gene>
    <name evidence="2" type="ordered locus">Sfum_0949</name>
</gene>
<dbReference type="CDD" id="cd11304">
    <property type="entry name" value="Cadherin_repeat"/>
    <property type="match status" value="1"/>
</dbReference>
<evidence type="ECO:0000259" key="1">
    <source>
        <dbReference type="PROSITE" id="PS50853"/>
    </source>
</evidence>
<evidence type="ECO:0000313" key="3">
    <source>
        <dbReference type="Proteomes" id="UP000001784"/>
    </source>
</evidence>
<dbReference type="EMBL" id="CP000478">
    <property type="protein sequence ID" value="ABK16645.1"/>
    <property type="molecule type" value="Genomic_DNA"/>
</dbReference>
<dbReference type="Gene3D" id="2.60.40.10">
    <property type="entry name" value="Immunoglobulins"/>
    <property type="match status" value="2"/>
</dbReference>
<dbReference type="InterPro" id="IPR003961">
    <property type="entry name" value="FN3_dom"/>
</dbReference>
<dbReference type="eggNOG" id="COG2931">
    <property type="taxonomic scope" value="Bacteria"/>
</dbReference>
<dbReference type="CDD" id="cd00063">
    <property type="entry name" value="FN3"/>
    <property type="match status" value="1"/>
</dbReference>
<organism evidence="2 3">
    <name type="scientific">Syntrophobacter fumaroxidans (strain DSM 10017 / MPOB)</name>
    <dbReference type="NCBI Taxonomy" id="335543"/>
    <lineage>
        <taxon>Bacteria</taxon>
        <taxon>Pseudomonadati</taxon>
        <taxon>Thermodesulfobacteriota</taxon>
        <taxon>Syntrophobacteria</taxon>
        <taxon>Syntrophobacterales</taxon>
        <taxon>Syntrophobacteraceae</taxon>
        <taxon>Syntrophobacter</taxon>
    </lineage>
</organism>
<name>A0LGU3_SYNFM</name>
<reference evidence="2 3" key="1">
    <citation type="submission" date="2006-10" db="EMBL/GenBank/DDBJ databases">
        <title>Complete sequence of Syntrophobacter fumaroxidans MPOB.</title>
        <authorList>
            <consortium name="US DOE Joint Genome Institute"/>
            <person name="Copeland A."/>
            <person name="Lucas S."/>
            <person name="Lapidus A."/>
            <person name="Barry K."/>
            <person name="Detter J.C."/>
            <person name="Glavina del Rio T."/>
            <person name="Hammon N."/>
            <person name="Israni S."/>
            <person name="Pitluck S."/>
            <person name="Goltsman E.G."/>
            <person name="Martinez M."/>
            <person name="Schmutz J."/>
            <person name="Larimer F."/>
            <person name="Land M."/>
            <person name="Hauser L."/>
            <person name="Kyrpides N."/>
            <person name="Kim E."/>
            <person name="Boone D.R."/>
            <person name="Brockman F."/>
            <person name="Culley D."/>
            <person name="Ferry J."/>
            <person name="Gunsalus R."/>
            <person name="McInerney M.J."/>
            <person name="Morrison M."/>
            <person name="Plugge C."/>
            <person name="Rohlin L."/>
            <person name="Scholten J."/>
            <person name="Sieber J."/>
            <person name="Stams A.J.M."/>
            <person name="Worm P."/>
            <person name="Henstra A.M."/>
            <person name="Richardson P."/>
        </authorList>
    </citation>
    <scope>NUCLEOTIDE SEQUENCE [LARGE SCALE GENOMIC DNA]</scope>
    <source>
        <strain evidence="3">DSM 10017 / MPOB</strain>
    </source>
</reference>